<dbReference type="EMBL" id="KF117781">
    <property type="protein sequence ID" value="AIA85039.1"/>
    <property type="molecule type" value="Genomic_DNA"/>
</dbReference>
<dbReference type="Pfam" id="PF07587">
    <property type="entry name" value="PSD1"/>
    <property type="match status" value="1"/>
</dbReference>
<feature type="domain" description="DUF1553" evidence="1">
    <location>
        <begin position="16"/>
        <end position="110"/>
    </location>
</feature>
<dbReference type="PANTHER" id="PTHR35889:SF3">
    <property type="entry name" value="F-BOX DOMAIN-CONTAINING PROTEIN"/>
    <property type="match status" value="1"/>
</dbReference>
<protein>
    <submittedName>
        <fullName evidence="2">PSD1</fullName>
    </submittedName>
</protein>
<dbReference type="PANTHER" id="PTHR35889">
    <property type="entry name" value="CYCLOINULO-OLIGOSACCHARIDE FRUCTANOTRANSFERASE-RELATED"/>
    <property type="match status" value="1"/>
</dbReference>
<accession>A0A060BQ16</accession>
<evidence type="ECO:0000259" key="1">
    <source>
        <dbReference type="Pfam" id="PF07587"/>
    </source>
</evidence>
<reference evidence="2" key="1">
    <citation type="journal article" date="2013" name="Environ. Microbiol.">
        <title>Seasonally variable intestinal metagenomes of the red palm weevil (Rhynchophorus ferrugineus).</title>
        <authorList>
            <person name="Jia S."/>
            <person name="Zhang X."/>
            <person name="Zhang G."/>
            <person name="Yin A."/>
            <person name="Zhang S."/>
            <person name="Li F."/>
            <person name="Wang L."/>
            <person name="Zhao D."/>
            <person name="Yun Q."/>
            <person name="Tala"/>
            <person name="Wang J."/>
            <person name="Sun G."/>
            <person name="Baabdullah M."/>
            <person name="Yu X."/>
            <person name="Hu S."/>
            <person name="Al-Mssallem I.S."/>
            <person name="Yu J."/>
        </authorList>
    </citation>
    <scope>NUCLEOTIDE SEQUENCE</scope>
</reference>
<dbReference type="AlphaFoldDB" id="A0A060BQ16"/>
<evidence type="ECO:0000313" key="2">
    <source>
        <dbReference type="EMBL" id="AIA85039.1"/>
    </source>
</evidence>
<proteinExistence type="predicted"/>
<dbReference type="InterPro" id="IPR022655">
    <property type="entry name" value="DUF1553"/>
</dbReference>
<sequence>MEGRGRPATSGPVDGDGRRSLYINVRRNFLTPFFLAFDFPTPFTTMGRRSSSNVPAQALTMMNNPLVIQQAAMWSTRTAGQPADDRIRTLYEAAFSRPPSPDEMAAAAAFIESQSHTSGETTEQAWADLCHVLLNTKEFVFIE</sequence>
<name>A0A060BQ16_9PLAN</name>
<organism evidence="2">
    <name type="scientific">uncultured Planctomyces sp</name>
    <dbReference type="NCBI Taxonomy" id="179110"/>
    <lineage>
        <taxon>Bacteria</taxon>
        <taxon>Pseudomonadati</taxon>
        <taxon>Planctomycetota</taxon>
        <taxon>Planctomycetia</taxon>
        <taxon>Planctomycetales</taxon>
        <taxon>Planctomycetaceae</taxon>
        <taxon>Planctomyces</taxon>
        <taxon>environmental samples</taxon>
    </lineage>
</organism>